<dbReference type="InterPro" id="IPR041383">
    <property type="entry name" value="RuvC_III"/>
</dbReference>
<keyword evidence="3" id="KW-0479">Metal-binding</keyword>
<dbReference type="InterPro" id="IPR003615">
    <property type="entry name" value="HNH_nuc"/>
</dbReference>
<dbReference type="GO" id="GO:0016787">
    <property type="term" value="F:hydrolase activity"/>
    <property type="evidence" value="ECO:0007669"/>
    <property type="project" value="UniProtKB-KW"/>
</dbReference>
<feature type="active site" description="Proton acceptor for HNH nuclease domain" evidence="12">
    <location>
        <position position="789"/>
    </location>
</feature>
<comment type="caution">
    <text evidence="14">The sequence shown here is derived from an EMBL/GenBank/DDBJ whole genome shotgun (WGS) entry which is preliminary data.</text>
</comment>
<protein>
    <recommendedName>
        <fullName evidence="12">CRISPR-associated endonuclease Cas9</fullName>
        <ecNumber evidence="12">3.1.-.-</ecNumber>
    </recommendedName>
</protein>
<evidence type="ECO:0000256" key="8">
    <source>
        <dbReference type="ARBA" id="ARBA00023118"/>
    </source>
</evidence>
<dbReference type="GO" id="GO:0004519">
    <property type="term" value="F:endonuclease activity"/>
    <property type="evidence" value="ECO:0007669"/>
    <property type="project" value="UniProtKB-UniRule"/>
</dbReference>
<comment type="domain">
    <text evidence="12">Has 2 endonuclease domains. The discontinuous RuvC-like domain cleaves the target DNA noncomplementary to crRNA while the HNH nuclease domain cleaves the target DNA complementary to crRNA.</text>
</comment>
<dbReference type="EC" id="3.1.-.-" evidence="12"/>
<keyword evidence="2 12" id="KW-0540">Nuclease</keyword>
<keyword evidence="6" id="KW-0460">Magnesium</keyword>
<comment type="caution">
    <text evidence="12">Lacks conserved residue(s) required for the propagation of feature annotation.</text>
</comment>
<keyword evidence="9 12" id="KW-0238">DNA-binding</keyword>
<evidence type="ECO:0000256" key="9">
    <source>
        <dbReference type="ARBA" id="ARBA00023125"/>
    </source>
</evidence>
<proteinExistence type="inferred from homology"/>
<dbReference type="HAMAP" id="MF_01480">
    <property type="entry name" value="Cas9"/>
    <property type="match status" value="1"/>
</dbReference>
<dbReference type="EMBL" id="VFPJ01000001">
    <property type="protein sequence ID" value="TQM42132.1"/>
    <property type="molecule type" value="Genomic_DNA"/>
</dbReference>
<evidence type="ECO:0000256" key="5">
    <source>
        <dbReference type="ARBA" id="ARBA00022801"/>
    </source>
</evidence>
<dbReference type="InterPro" id="IPR028629">
    <property type="entry name" value="Cas9"/>
</dbReference>
<feature type="domain" description="HNH Cas9-type" evidence="13">
    <location>
        <begin position="710"/>
        <end position="874"/>
    </location>
</feature>
<comment type="cofactor">
    <cofactor evidence="1">
        <name>Mg(2+)</name>
        <dbReference type="ChEBI" id="CHEBI:18420"/>
    </cofactor>
</comment>
<accession>A0A543G7S3</accession>
<organism evidence="14 15">
    <name type="scientific">Flavobacterium branchiophilum</name>
    <dbReference type="NCBI Taxonomy" id="55197"/>
    <lineage>
        <taxon>Bacteria</taxon>
        <taxon>Pseudomonadati</taxon>
        <taxon>Bacteroidota</taxon>
        <taxon>Flavobacteriia</taxon>
        <taxon>Flavobacteriales</taxon>
        <taxon>Flavobacteriaceae</taxon>
        <taxon>Flavobacterium</taxon>
    </lineage>
</organism>
<keyword evidence="5 12" id="KW-0378">Hydrolase</keyword>
<dbReference type="PROSITE" id="PS51749">
    <property type="entry name" value="HNH_CAS9"/>
    <property type="match status" value="1"/>
</dbReference>
<evidence type="ECO:0000256" key="2">
    <source>
        <dbReference type="ARBA" id="ARBA00022722"/>
    </source>
</evidence>
<dbReference type="GO" id="GO:0003723">
    <property type="term" value="F:RNA binding"/>
    <property type="evidence" value="ECO:0007669"/>
    <property type="project" value="UniProtKB-UniRule"/>
</dbReference>
<evidence type="ECO:0000313" key="15">
    <source>
        <dbReference type="Proteomes" id="UP000320773"/>
    </source>
</evidence>
<dbReference type="InterPro" id="IPR033114">
    <property type="entry name" value="HNH_CAS9"/>
</dbReference>
<sequence length="1588" mass="186026">MLQIYKTFLNVYSEKTFFLKYFFQYIYKKFENTKMAKILGLDLGTNSIGWAVVDDTKNKIIDAGVRIFPEGVKSDTIGKGDKEESKNAKRRTSRQTRRGFYRKRLRKIKLLRTLINFNMCPLKHEELDVWSKWDKIKKKEGRMAPELFLPDNHPYCLWLKQNPYELRNKALIEDVTLYEYGRVLYHLIQRRGFLSNRKGKDDGKIYKGKEGIKGIEDTQKEIQNSTLGKYLFDILPKEGEPFKIIQDEKGNELRVRSRYTLRDMYIAEFEAIWNRQAPQLGLDKIDYLNEKKILLKGGLKNKRNNNKIEYFKKSKGIDNVEIIEIKDELSNTDKEKFILKVISKIPLKEFLGGRIEKDEDENIKFKSNDSVLFWQRPLRSQKNLLSKCRFEPDLKDDNGKFIQKGKTPCHLSHLLFEEFRAYGYINNIEYGKKQKLEETQREQVLELINSKDSNFKFSEVKKKLKLEYETFNFDDDAPVNGNYTTKHLNSLFPKEILEKEYVIKVNNIDIVEYGYERIWHLFHYCDDNDVLIEKLQKEYGLEEKNIEKVSKTNLKEGYSNVSLKAIKNILPYLKEGRRLSDAVILGGVRNAFGKKWELYKEDHKELEKDLLKINQDKSNKEGEAIEKIKHYLIENKYGFVENDIRFKKLYHHSQEVIEVKQKDKIEDIDNLRNPIVQQGVNEVKRLVNLLIEEHGKFDQIRVELGRDLKNNKMKRQELTYKISQNTAKNENAKQLLTEYALRHSRENIQKVLLYQELQERGTIAVCPYTNKTINISDVLGRANKIQIEHIIPKSISLDDSFANKTLCDAKFNGLKGERTPYEFYQINKDVNLWGGAKTWEEIERRVFTVLPYPKAKRFTSKTKFDKNDFIERQLNDTRYISKKTAEILSQICGDVRVMPGSLTAELRRLWGLNNILQPAFTIDIPNLHIDENKHIPHYVVLDKDKNPIASQKIYNEKPKLKPNETTLFGKVDKGIFKSKEQYIKFQVDTPELINGEYWAKLLLSNPKSIVRVFKEKPENTEDEIVVRGKIEKEKFKHEGLNTINAQGKDNGVYWAKLTISNKEFKKPIKEDQPKKNGKQILLFGEVKEGVFSSYVYQCDAEKVEDGKYWLVLDIDFEKVDFEKALNDKSTVKENQIVIQGITNDDNVFVSDMDNQHQFTMNEGKGKYYVLFDIISEVDDFYPVKTEIPKIEEGQALVEGTVWVDKYSGEIKFDPKKNREDHRHHAIDALVIALTKETYFQQLSKHNASSENKKRGIEYDNDQLDFAEPWNGFHTDAQKTINSILISHKQNRNILTKITKKITKNGKTYKSEGMAVRGQLHKEFVFGFRTPPNGDEGYHIRKSVESLVTDKQINKIVDTSIREIIIKARRAEIPLYKEIENLSKQLKNPRLSEIEEKNINDKISQLRNDIKQLYTLPNKKGDPIPIKKVRVAEEMGKAQKLKSSINQFVNPRNNHHIVIYKDEEGQLKDTVTNFWKVVERVKQKEEIYRIPSPVVGQSVPKELILTFQENDMFILGLSEDEYNDNINNSSFLSNYLYRVQKISDGDYSFRHHLASTVTNKKEEIRIASMKKFQEMNPIKIVVNILGKNK</sequence>
<reference evidence="14 15" key="1">
    <citation type="submission" date="2019-06" db="EMBL/GenBank/DDBJ databases">
        <title>Genomic Encyclopedia of Archaeal and Bacterial Type Strains, Phase II (KMG-II): from individual species to whole genera.</title>
        <authorList>
            <person name="Goeker M."/>
        </authorList>
    </citation>
    <scope>NUCLEOTIDE SEQUENCE [LARGE SCALE GENOMIC DNA]</scope>
    <source>
        <strain evidence="14 15">DSM 24789</strain>
    </source>
</reference>
<evidence type="ECO:0000256" key="6">
    <source>
        <dbReference type="ARBA" id="ARBA00022842"/>
    </source>
</evidence>
<dbReference type="Gene3D" id="3.30.420.10">
    <property type="entry name" value="Ribonuclease H-like superfamily/Ribonuclease H"/>
    <property type="match status" value="4"/>
</dbReference>
<evidence type="ECO:0000256" key="7">
    <source>
        <dbReference type="ARBA" id="ARBA00022884"/>
    </source>
</evidence>
<gene>
    <name evidence="12" type="primary">cas9</name>
    <name evidence="14" type="ORF">BC670_3164</name>
</gene>
<dbReference type="Proteomes" id="UP000320773">
    <property type="component" value="Unassembled WGS sequence"/>
</dbReference>
<evidence type="ECO:0000256" key="4">
    <source>
        <dbReference type="ARBA" id="ARBA00022759"/>
    </source>
</evidence>
<evidence type="ECO:0000256" key="1">
    <source>
        <dbReference type="ARBA" id="ARBA00001946"/>
    </source>
</evidence>
<comment type="similarity">
    <text evidence="12">Belongs to the CRISPR-associated Cas9 family.</text>
</comment>
<evidence type="ECO:0000256" key="12">
    <source>
        <dbReference type="HAMAP-Rule" id="MF_01480"/>
    </source>
</evidence>
<dbReference type="GO" id="GO:0003677">
    <property type="term" value="F:DNA binding"/>
    <property type="evidence" value="ECO:0007669"/>
    <property type="project" value="UniProtKB-UniRule"/>
</dbReference>
<keyword evidence="8 12" id="KW-0051">Antiviral defense</keyword>
<dbReference type="InterPro" id="IPR036397">
    <property type="entry name" value="RNaseH_sf"/>
</dbReference>
<dbReference type="GO" id="GO:0051607">
    <property type="term" value="P:defense response to virus"/>
    <property type="evidence" value="ECO:0007669"/>
    <property type="project" value="UniProtKB-UniRule"/>
</dbReference>
<evidence type="ECO:0000259" key="13">
    <source>
        <dbReference type="PROSITE" id="PS51749"/>
    </source>
</evidence>
<keyword evidence="4 12" id="KW-0255">Endonuclease</keyword>
<keyword evidence="7 12" id="KW-0694">RNA-binding</keyword>
<dbReference type="Pfam" id="PF13395">
    <property type="entry name" value="HNH_4"/>
    <property type="match status" value="1"/>
</dbReference>
<comment type="subunit">
    <text evidence="11 12">Monomer. Binds crRNA and tracrRNA.</text>
</comment>
<dbReference type="Pfam" id="PF18541">
    <property type="entry name" value="RuvC_III"/>
    <property type="match status" value="2"/>
</dbReference>
<evidence type="ECO:0000313" key="14">
    <source>
        <dbReference type="EMBL" id="TQM42132.1"/>
    </source>
</evidence>
<dbReference type="GO" id="GO:0046872">
    <property type="term" value="F:metal ion binding"/>
    <property type="evidence" value="ECO:0007669"/>
    <property type="project" value="UniProtKB-UniRule"/>
</dbReference>
<comment type="function">
    <text evidence="12">CRISPR (clustered regularly interspaced short palindromic repeat) is an adaptive immune system that provides protection against mobile genetic elements (viruses, transposable elements and conjugative plasmids). CRISPR clusters contain spacers, sequences complementary to antecedent mobile elements, and target invading nucleic acids. CRISPR clusters are transcribed and processed into CRISPR RNA (crRNA). In type II CRISPR systems correct processing of pre-crRNA requires a trans-encoded small RNA (tracrRNA), endogenous ribonuclease 3 (rnc) and this protein. The tracrRNA serves as a guide for ribonuclease 3-aided processing of pre-crRNA. Subsequently Cas9/crRNA/tracrRNA endonucleolytically cleaves linear or circular dsDNA target complementary to the spacer; Cas9 is inactive in the absence of the 2 guide RNAs (gRNA). Cas9 recognizes the protospacer adjacent motif (PAM) in the CRISPR repeat sequences to help distinguish self versus nonself, as targets within the bacterial CRISPR locus do not have PAMs. PAM recognition is also required for catalytic activity.</text>
</comment>
<dbReference type="GO" id="GO:0043571">
    <property type="term" value="P:maintenance of CRISPR repeat elements"/>
    <property type="evidence" value="ECO:0007669"/>
    <property type="project" value="UniProtKB-UniRule"/>
</dbReference>
<keyword evidence="10" id="KW-0464">Manganese</keyword>
<feature type="active site" description="For RuvC-like nuclease domain" evidence="12">
    <location>
        <position position="42"/>
    </location>
</feature>
<evidence type="ECO:0000256" key="11">
    <source>
        <dbReference type="ARBA" id="ARBA00046380"/>
    </source>
</evidence>
<evidence type="ECO:0000256" key="3">
    <source>
        <dbReference type="ARBA" id="ARBA00022723"/>
    </source>
</evidence>
<dbReference type="NCBIfam" id="TIGR01865">
    <property type="entry name" value="cas_Csn1"/>
    <property type="match status" value="2"/>
</dbReference>
<name>A0A543G7S3_9FLAO</name>
<evidence type="ECO:0000256" key="10">
    <source>
        <dbReference type="ARBA" id="ARBA00023211"/>
    </source>
</evidence>